<feature type="domain" description="AN1-type" evidence="4">
    <location>
        <begin position="35"/>
        <end position="83"/>
    </location>
</feature>
<dbReference type="InterPro" id="IPR050652">
    <property type="entry name" value="AN1_A20_ZnFinger"/>
</dbReference>
<evidence type="ECO:0000256" key="1">
    <source>
        <dbReference type="ARBA" id="ARBA00022723"/>
    </source>
</evidence>
<dbReference type="InterPro" id="IPR035896">
    <property type="entry name" value="AN1-like_Znf"/>
</dbReference>
<dbReference type="PANTHER" id="PTHR10634">
    <property type="entry name" value="AN1-TYPE ZINC FINGER PROTEIN"/>
    <property type="match status" value="1"/>
</dbReference>
<organism evidence="5">
    <name type="scientific">viral metagenome</name>
    <dbReference type="NCBI Taxonomy" id="1070528"/>
    <lineage>
        <taxon>unclassified sequences</taxon>
        <taxon>metagenomes</taxon>
        <taxon>organismal metagenomes</taxon>
    </lineage>
</organism>
<keyword evidence="2" id="KW-0863">Zinc-finger</keyword>
<dbReference type="AlphaFoldDB" id="A0A6C0DJZ5"/>
<evidence type="ECO:0000256" key="2">
    <source>
        <dbReference type="ARBA" id="ARBA00022771"/>
    </source>
</evidence>
<proteinExistence type="predicted"/>
<evidence type="ECO:0000259" key="4">
    <source>
        <dbReference type="PROSITE" id="PS51039"/>
    </source>
</evidence>
<dbReference type="PANTHER" id="PTHR10634:SF149">
    <property type="entry name" value="AN1-TYPE DOMAIN-CONTAINING PROTEIN-RELATED"/>
    <property type="match status" value="1"/>
</dbReference>
<dbReference type="EMBL" id="MN739626">
    <property type="protein sequence ID" value="QHT16751.1"/>
    <property type="molecule type" value="Genomic_DNA"/>
</dbReference>
<name>A0A6C0DJZ5_9ZZZZ</name>
<keyword evidence="1" id="KW-0479">Metal-binding</keyword>
<dbReference type="InterPro" id="IPR000058">
    <property type="entry name" value="Znf_AN1"/>
</dbReference>
<keyword evidence="3" id="KW-0862">Zinc</keyword>
<dbReference type="Pfam" id="PF01428">
    <property type="entry name" value="zf-AN1"/>
    <property type="match status" value="1"/>
</dbReference>
<evidence type="ECO:0000256" key="3">
    <source>
        <dbReference type="ARBA" id="ARBA00022833"/>
    </source>
</evidence>
<dbReference type="SMART" id="SM00154">
    <property type="entry name" value="ZnF_AN1"/>
    <property type="match status" value="1"/>
</dbReference>
<dbReference type="SUPFAM" id="SSF118310">
    <property type="entry name" value="AN1-like Zinc finger"/>
    <property type="match status" value="1"/>
</dbReference>
<dbReference type="PROSITE" id="PS51039">
    <property type="entry name" value="ZF_AN1"/>
    <property type="match status" value="1"/>
</dbReference>
<dbReference type="GO" id="GO:0008270">
    <property type="term" value="F:zinc ion binding"/>
    <property type="evidence" value="ECO:0007669"/>
    <property type="project" value="UniProtKB-KW"/>
</dbReference>
<dbReference type="Gene3D" id="4.10.1110.10">
    <property type="entry name" value="AN1-like Zinc finger"/>
    <property type="match status" value="1"/>
</dbReference>
<sequence>MDFNTILKILNEEIDLKVESSENIEEKKAIEKKEPLRPKRCQHEGCKVKLMLADFACRCSGFYCSQHRFSEAHKCRFDYKGKGLDTLAKQMQAVIGVKVNKI</sequence>
<accession>A0A6C0DJZ5</accession>
<evidence type="ECO:0000313" key="5">
    <source>
        <dbReference type="EMBL" id="QHT16751.1"/>
    </source>
</evidence>
<reference evidence="5" key="1">
    <citation type="journal article" date="2020" name="Nature">
        <title>Giant virus diversity and host interactions through global metagenomics.</title>
        <authorList>
            <person name="Schulz F."/>
            <person name="Roux S."/>
            <person name="Paez-Espino D."/>
            <person name="Jungbluth S."/>
            <person name="Walsh D.A."/>
            <person name="Denef V.J."/>
            <person name="McMahon K.D."/>
            <person name="Konstantinidis K.T."/>
            <person name="Eloe-Fadrosh E.A."/>
            <person name="Kyrpides N.C."/>
            <person name="Woyke T."/>
        </authorList>
    </citation>
    <scope>NUCLEOTIDE SEQUENCE</scope>
    <source>
        <strain evidence="5">GVMAG-M-3300023174-189</strain>
    </source>
</reference>
<protein>
    <recommendedName>
        <fullName evidence="4">AN1-type domain-containing protein</fullName>
    </recommendedName>
</protein>